<evidence type="ECO:0000313" key="2">
    <source>
        <dbReference type="Proteomes" id="UP001457282"/>
    </source>
</evidence>
<name>A0AAW1WEM8_RUBAR</name>
<dbReference type="Proteomes" id="UP001457282">
    <property type="component" value="Unassembled WGS sequence"/>
</dbReference>
<evidence type="ECO:0000313" key="1">
    <source>
        <dbReference type="EMBL" id="KAK9922495.1"/>
    </source>
</evidence>
<dbReference type="EMBL" id="JBEDUW010000006">
    <property type="protein sequence ID" value="KAK9922495.1"/>
    <property type="molecule type" value="Genomic_DNA"/>
</dbReference>
<comment type="caution">
    <text evidence="1">The sequence shown here is derived from an EMBL/GenBank/DDBJ whole genome shotgun (WGS) entry which is preliminary data.</text>
</comment>
<accession>A0AAW1WEM8</accession>
<organism evidence="1 2">
    <name type="scientific">Rubus argutus</name>
    <name type="common">Southern blackberry</name>
    <dbReference type="NCBI Taxonomy" id="59490"/>
    <lineage>
        <taxon>Eukaryota</taxon>
        <taxon>Viridiplantae</taxon>
        <taxon>Streptophyta</taxon>
        <taxon>Embryophyta</taxon>
        <taxon>Tracheophyta</taxon>
        <taxon>Spermatophyta</taxon>
        <taxon>Magnoliopsida</taxon>
        <taxon>eudicotyledons</taxon>
        <taxon>Gunneridae</taxon>
        <taxon>Pentapetalae</taxon>
        <taxon>rosids</taxon>
        <taxon>fabids</taxon>
        <taxon>Rosales</taxon>
        <taxon>Rosaceae</taxon>
        <taxon>Rosoideae</taxon>
        <taxon>Rosoideae incertae sedis</taxon>
        <taxon>Rubus</taxon>
    </lineage>
</organism>
<sequence>MASGSGFVVVGTGKSDDGAFAAVRQEQTRHGDALQWRCGQGAATGQMEAVRRQRTQAELGSSWARRRCRLGWALRRQQLGQIGEGSTTVLWSRSWLFNY</sequence>
<evidence type="ECO:0008006" key="3">
    <source>
        <dbReference type="Google" id="ProtNLM"/>
    </source>
</evidence>
<gene>
    <name evidence="1" type="ORF">M0R45_030957</name>
</gene>
<dbReference type="AlphaFoldDB" id="A0AAW1WEM8"/>
<reference evidence="1 2" key="1">
    <citation type="journal article" date="2023" name="G3 (Bethesda)">
        <title>A chromosome-length genome assembly and annotation of blackberry (Rubus argutus, cv. 'Hillquist').</title>
        <authorList>
            <person name="Bruna T."/>
            <person name="Aryal R."/>
            <person name="Dudchenko O."/>
            <person name="Sargent D.J."/>
            <person name="Mead D."/>
            <person name="Buti M."/>
            <person name="Cavallini A."/>
            <person name="Hytonen T."/>
            <person name="Andres J."/>
            <person name="Pham M."/>
            <person name="Weisz D."/>
            <person name="Mascagni F."/>
            <person name="Usai G."/>
            <person name="Natali L."/>
            <person name="Bassil N."/>
            <person name="Fernandez G.E."/>
            <person name="Lomsadze A."/>
            <person name="Armour M."/>
            <person name="Olukolu B."/>
            <person name="Poorten T."/>
            <person name="Britton C."/>
            <person name="Davik J."/>
            <person name="Ashrafi H."/>
            <person name="Aiden E.L."/>
            <person name="Borodovsky M."/>
            <person name="Worthington M."/>
        </authorList>
    </citation>
    <scope>NUCLEOTIDE SEQUENCE [LARGE SCALE GENOMIC DNA]</scope>
    <source>
        <strain evidence="1">PI 553951</strain>
    </source>
</reference>
<protein>
    <recommendedName>
        <fullName evidence="3">MHC class I antigen</fullName>
    </recommendedName>
</protein>
<keyword evidence="2" id="KW-1185">Reference proteome</keyword>
<proteinExistence type="predicted"/>